<dbReference type="GeneID" id="7442360"/>
<name>B8C5X3_THAPS</name>
<protein>
    <recommendedName>
        <fullName evidence="4">PsbP C-terminal domain-containing protein</fullName>
    </recommendedName>
</protein>
<dbReference type="eggNOG" id="ENOG502S9FD">
    <property type="taxonomic scope" value="Eukaryota"/>
</dbReference>
<reference evidence="2 3" key="1">
    <citation type="journal article" date="2004" name="Science">
        <title>The genome of the diatom Thalassiosira pseudonana: ecology, evolution, and metabolism.</title>
        <authorList>
            <person name="Armbrust E.V."/>
            <person name="Berges J.A."/>
            <person name="Bowler C."/>
            <person name="Green B.R."/>
            <person name="Martinez D."/>
            <person name="Putnam N.H."/>
            <person name="Zhou S."/>
            <person name="Allen A.E."/>
            <person name="Apt K.E."/>
            <person name="Bechner M."/>
            <person name="Brzezinski M.A."/>
            <person name="Chaal B.K."/>
            <person name="Chiovitti A."/>
            <person name="Davis A.K."/>
            <person name="Demarest M.S."/>
            <person name="Detter J.C."/>
            <person name="Glavina T."/>
            <person name="Goodstein D."/>
            <person name="Hadi M.Z."/>
            <person name="Hellsten U."/>
            <person name="Hildebrand M."/>
            <person name="Jenkins B.D."/>
            <person name="Jurka J."/>
            <person name="Kapitonov V.V."/>
            <person name="Kroger N."/>
            <person name="Lau W.W."/>
            <person name="Lane T.W."/>
            <person name="Larimer F.W."/>
            <person name="Lippmeier J.C."/>
            <person name="Lucas S."/>
            <person name="Medina M."/>
            <person name="Montsant A."/>
            <person name="Obornik M."/>
            <person name="Parker M.S."/>
            <person name="Palenik B."/>
            <person name="Pazour G.J."/>
            <person name="Richardson P.M."/>
            <person name="Rynearson T.A."/>
            <person name="Saito M.A."/>
            <person name="Schwartz D.C."/>
            <person name="Thamatrakoln K."/>
            <person name="Valentin K."/>
            <person name="Vardi A."/>
            <person name="Wilkerson F.P."/>
            <person name="Rokhsar D.S."/>
        </authorList>
    </citation>
    <scope>NUCLEOTIDE SEQUENCE [LARGE SCALE GENOMIC DNA]</scope>
    <source>
        <strain evidence="2 3">CCMP1335</strain>
    </source>
</reference>
<accession>B8C5X3</accession>
<dbReference type="EMBL" id="CM000643">
    <property type="protein sequence ID" value="EED91581.1"/>
    <property type="molecule type" value="Genomic_DNA"/>
</dbReference>
<dbReference type="PaxDb" id="35128-Thaps23129"/>
<evidence type="ECO:0008006" key="4">
    <source>
        <dbReference type="Google" id="ProtNLM"/>
    </source>
</evidence>
<keyword evidence="1" id="KW-0732">Signal</keyword>
<proteinExistence type="predicted"/>
<sequence>MAPRRLPAAALCCMILHTTSAFSPPLSSIVQRRSTTVESSGTVLLSQYNDDVCAYHNTLSDSRRQFLLSTAAAAISLPLITPPVYAEDEEVPMKKFVDNAQPSLFIIDVPKRFFAIRRSAKGDLPDEKTGQGRRGGTIFTAGDMAKAEVIAVERFPTRAMLEDEGYQPSGDLTTFTSIGDPTAIATLLLRRREKDKPGTQNTALLDKDSVSLSTDGTTLTFSLRQQINVEKPELLMEEMGVSELFRTTLCKATLASNDGQMMAVFASALDQDYAGPDGAALRKAVDSFTATDQSASS</sequence>
<dbReference type="AlphaFoldDB" id="B8C5X3"/>
<evidence type="ECO:0000313" key="3">
    <source>
        <dbReference type="Proteomes" id="UP000001449"/>
    </source>
</evidence>
<gene>
    <name evidence="2" type="ORF">THAPSDRAFT_23129</name>
</gene>
<keyword evidence="3" id="KW-1185">Reference proteome</keyword>
<feature type="signal peptide" evidence="1">
    <location>
        <begin position="1"/>
        <end position="21"/>
    </location>
</feature>
<reference evidence="2 3" key="2">
    <citation type="journal article" date="2008" name="Nature">
        <title>The Phaeodactylum genome reveals the evolutionary history of diatom genomes.</title>
        <authorList>
            <person name="Bowler C."/>
            <person name="Allen A.E."/>
            <person name="Badger J.H."/>
            <person name="Grimwood J."/>
            <person name="Jabbari K."/>
            <person name="Kuo A."/>
            <person name="Maheswari U."/>
            <person name="Martens C."/>
            <person name="Maumus F."/>
            <person name="Otillar R.P."/>
            <person name="Rayko E."/>
            <person name="Salamov A."/>
            <person name="Vandepoele K."/>
            <person name="Beszteri B."/>
            <person name="Gruber A."/>
            <person name="Heijde M."/>
            <person name="Katinka M."/>
            <person name="Mock T."/>
            <person name="Valentin K."/>
            <person name="Verret F."/>
            <person name="Berges J.A."/>
            <person name="Brownlee C."/>
            <person name="Cadoret J.P."/>
            <person name="Chiovitti A."/>
            <person name="Choi C.J."/>
            <person name="Coesel S."/>
            <person name="De Martino A."/>
            <person name="Detter J.C."/>
            <person name="Durkin C."/>
            <person name="Falciatore A."/>
            <person name="Fournet J."/>
            <person name="Haruta M."/>
            <person name="Huysman M.J."/>
            <person name="Jenkins B.D."/>
            <person name="Jiroutova K."/>
            <person name="Jorgensen R.E."/>
            <person name="Joubert Y."/>
            <person name="Kaplan A."/>
            <person name="Kroger N."/>
            <person name="Kroth P.G."/>
            <person name="La Roche J."/>
            <person name="Lindquist E."/>
            <person name="Lommer M."/>
            <person name="Martin-Jezequel V."/>
            <person name="Lopez P.J."/>
            <person name="Lucas S."/>
            <person name="Mangogna M."/>
            <person name="McGinnis K."/>
            <person name="Medlin L.K."/>
            <person name="Montsant A."/>
            <person name="Oudot-Le Secq M.P."/>
            <person name="Napoli C."/>
            <person name="Obornik M."/>
            <person name="Parker M.S."/>
            <person name="Petit J.L."/>
            <person name="Porcel B.M."/>
            <person name="Poulsen N."/>
            <person name="Robison M."/>
            <person name="Rychlewski L."/>
            <person name="Rynearson T.A."/>
            <person name="Schmutz J."/>
            <person name="Shapiro H."/>
            <person name="Siaut M."/>
            <person name="Stanley M."/>
            <person name="Sussman M.R."/>
            <person name="Taylor A.R."/>
            <person name="Vardi A."/>
            <person name="von Dassow P."/>
            <person name="Vyverman W."/>
            <person name="Willis A."/>
            <person name="Wyrwicz L.S."/>
            <person name="Rokhsar D.S."/>
            <person name="Weissenbach J."/>
            <person name="Armbrust E.V."/>
            <person name="Green B.R."/>
            <person name="Van de Peer Y."/>
            <person name="Grigoriev I.V."/>
        </authorList>
    </citation>
    <scope>NUCLEOTIDE SEQUENCE [LARGE SCALE GENOMIC DNA]</scope>
    <source>
        <strain evidence="2 3">CCMP1335</strain>
    </source>
</reference>
<dbReference type="Proteomes" id="UP000001449">
    <property type="component" value="Chromosome 6"/>
</dbReference>
<evidence type="ECO:0000313" key="2">
    <source>
        <dbReference type="EMBL" id="EED91581.1"/>
    </source>
</evidence>
<evidence type="ECO:0000256" key="1">
    <source>
        <dbReference type="SAM" id="SignalP"/>
    </source>
</evidence>
<dbReference type="KEGG" id="tps:THAPSDRAFT_23129"/>
<dbReference type="RefSeq" id="XP_002291474.1">
    <property type="nucleotide sequence ID" value="XM_002291438.1"/>
</dbReference>
<organism evidence="2 3">
    <name type="scientific">Thalassiosira pseudonana</name>
    <name type="common">Marine diatom</name>
    <name type="synonym">Cyclotella nana</name>
    <dbReference type="NCBI Taxonomy" id="35128"/>
    <lineage>
        <taxon>Eukaryota</taxon>
        <taxon>Sar</taxon>
        <taxon>Stramenopiles</taxon>
        <taxon>Ochrophyta</taxon>
        <taxon>Bacillariophyta</taxon>
        <taxon>Coscinodiscophyceae</taxon>
        <taxon>Thalassiosirophycidae</taxon>
        <taxon>Thalassiosirales</taxon>
        <taxon>Thalassiosiraceae</taxon>
        <taxon>Thalassiosira</taxon>
    </lineage>
</organism>
<feature type="chain" id="PRO_5002866323" description="PsbP C-terminal domain-containing protein" evidence="1">
    <location>
        <begin position="22"/>
        <end position="297"/>
    </location>
</feature>
<dbReference type="HOGENOM" id="CLU_938400_0_0_1"/>
<dbReference type="OMA" id="FMPAMAN"/>
<dbReference type="InParanoid" id="B8C5X3"/>